<name>A0ABP9KRA2_9NOCA</name>
<dbReference type="RefSeq" id="WP_345497758.1">
    <property type="nucleotide sequence ID" value="NZ_BAABJM010000005.1"/>
</dbReference>
<accession>A0ABP9KRA2</accession>
<reference evidence="3" key="1">
    <citation type="journal article" date="2019" name="Int. J. Syst. Evol. Microbiol.">
        <title>The Global Catalogue of Microorganisms (GCM) 10K type strain sequencing project: providing services to taxonomists for standard genome sequencing and annotation.</title>
        <authorList>
            <consortium name="The Broad Institute Genomics Platform"/>
            <consortium name="The Broad Institute Genome Sequencing Center for Infectious Disease"/>
            <person name="Wu L."/>
            <person name="Ma J."/>
        </authorList>
    </citation>
    <scope>NUCLEOTIDE SEQUENCE [LARGE SCALE GENOMIC DNA]</scope>
    <source>
        <strain evidence="3">JCM 18298</strain>
    </source>
</reference>
<feature type="region of interest" description="Disordered" evidence="1">
    <location>
        <begin position="803"/>
        <end position="826"/>
    </location>
</feature>
<evidence type="ECO:0000313" key="2">
    <source>
        <dbReference type="EMBL" id="GAA5062261.1"/>
    </source>
</evidence>
<evidence type="ECO:0000256" key="1">
    <source>
        <dbReference type="SAM" id="MobiDB-lite"/>
    </source>
</evidence>
<dbReference type="EMBL" id="BAABJM010000005">
    <property type="protein sequence ID" value="GAA5062261.1"/>
    <property type="molecule type" value="Genomic_DNA"/>
</dbReference>
<sequence>MDSERDSPYWDAIVGDHWPEIGPGDWSELASTARAGAQALDVLAADQARKAFDEVARSGASVQAIKDEMAEQRGNPLAFAEALTAAAGTFGDFSDLVYRTRNRILDVVADATAKIRDASRPPPDGGDEQTEAEAEAEAARVRARIAQIVAEARREVAEVARDALRSISPSGLPSLGDVPRRLGRPGPWDPPARHRQAEPVQYPHSPRGVDREPAHLPIELFPDELWRLIDGLHPVVPEPDFPAAEQITAEVPRGEIPAAPSDASNTPYAPNQVPMSVSPSVSAPSMGEAPTHANIGALQPDSVPARSTPDNAAMPGRAGSTDPDPEATGRPHSGASLEAEPVSENSGATTDSNTVAGMDGAGGAGEDTTEGMSFPPPVLPGAQAGGTPSAVPSAPTQLRGVPNTPASASVSASNPSAVQARSAPEVRVAAPPKVSAGTDGSSAPGSSVSASNNKPQQQNRAVPALPGDRDNDEGRDESMRETVGAAMASAAVPAFLVGGARVDGDLVLARTILGGIVAAVGPTVVGLSLAVSVLRHPDGLGAFVTSNEGRGWLPSGLYLPREISTPWVWEVSDSSAWEGVADPARVLVEFGLAWGRSRGARLSAVVSTQPIEAGMRGQLLDVATEGEVGASAVMDLTTAGSSRVDRLGLVGDRQLVERVTRVPERSIGARCAELAWDAHVRLGAQRTGAAESLNAPQTRQRILDAVRHGRAVPGEWWDELQEVDDLLAASMLSRRGDVSRIALGELRSEDPQARTESAELRAMVFERRADELVSLLAQEPDRQCLRDAVYAYGQLIDHPLFRRTPTTATESSGGGARPTITVGPER</sequence>
<keyword evidence="3" id="KW-1185">Reference proteome</keyword>
<feature type="compositionally biased region" description="Acidic residues" evidence="1">
    <location>
        <begin position="125"/>
        <end position="136"/>
    </location>
</feature>
<proteinExistence type="predicted"/>
<feature type="compositionally biased region" description="Low complexity" evidence="1">
    <location>
        <begin position="273"/>
        <end position="286"/>
    </location>
</feature>
<comment type="caution">
    <text evidence="2">The sequence shown here is derived from an EMBL/GenBank/DDBJ whole genome shotgun (WGS) entry which is preliminary data.</text>
</comment>
<feature type="region of interest" description="Disordered" evidence="1">
    <location>
        <begin position="167"/>
        <end position="209"/>
    </location>
</feature>
<gene>
    <name evidence="2" type="ORF">GCM10023318_45660</name>
</gene>
<protein>
    <submittedName>
        <fullName evidence="2">Uncharacterized protein</fullName>
    </submittedName>
</protein>
<evidence type="ECO:0000313" key="3">
    <source>
        <dbReference type="Proteomes" id="UP001500603"/>
    </source>
</evidence>
<dbReference type="Proteomes" id="UP001500603">
    <property type="component" value="Unassembled WGS sequence"/>
</dbReference>
<feature type="region of interest" description="Disordered" evidence="1">
    <location>
        <begin position="255"/>
        <end position="480"/>
    </location>
</feature>
<feature type="compositionally biased region" description="Low complexity" evidence="1">
    <location>
        <begin position="401"/>
        <end position="420"/>
    </location>
</feature>
<feature type="region of interest" description="Disordered" evidence="1">
    <location>
        <begin position="115"/>
        <end position="138"/>
    </location>
</feature>
<feature type="compositionally biased region" description="Low complexity" evidence="1">
    <location>
        <begin position="440"/>
        <end position="451"/>
    </location>
</feature>
<feature type="compositionally biased region" description="Polar residues" evidence="1">
    <location>
        <begin position="343"/>
        <end position="355"/>
    </location>
</feature>
<organism evidence="2 3">
    <name type="scientific">Nocardia callitridis</name>
    <dbReference type="NCBI Taxonomy" id="648753"/>
    <lineage>
        <taxon>Bacteria</taxon>
        <taxon>Bacillati</taxon>
        <taxon>Actinomycetota</taxon>
        <taxon>Actinomycetes</taxon>
        <taxon>Mycobacteriales</taxon>
        <taxon>Nocardiaceae</taxon>
        <taxon>Nocardia</taxon>
    </lineage>
</organism>